<dbReference type="Proteomes" id="UP001140206">
    <property type="component" value="Chromosome 1"/>
</dbReference>
<keyword evidence="11" id="KW-1185">Reference proteome</keyword>
<reference evidence="10" key="1">
    <citation type="submission" date="2022-08" db="EMBL/GenBank/DDBJ databases">
        <authorList>
            <person name="Marques A."/>
        </authorList>
    </citation>
    <scope>NUCLEOTIDE SEQUENCE</scope>
    <source>
        <strain evidence="10">RhyPub2mFocal</strain>
        <tissue evidence="10">Leaves</tissue>
    </source>
</reference>
<evidence type="ECO:0000256" key="2">
    <source>
        <dbReference type="ARBA" id="ARBA00007104"/>
    </source>
</evidence>
<evidence type="ECO:0000256" key="8">
    <source>
        <dbReference type="SAM" id="SignalP"/>
    </source>
</evidence>
<accession>A0AAV8HAS6</accession>
<evidence type="ECO:0000256" key="3">
    <source>
        <dbReference type="ARBA" id="ARBA00022692"/>
    </source>
</evidence>
<name>A0AAV8HAS6_9POAL</name>
<evidence type="ECO:0000313" key="10">
    <source>
        <dbReference type="EMBL" id="KAJ4814484.1"/>
    </source>
</evidence>
<dbReference type="EMBL" id="JAMFTS010000001">
    <property type="protein sequence ID" value="KAJ4814484.1"/>
    <property type="molecule type" value="Genomic_DNA"/>
</dbReference>
<keyword evidence="3 7" id="KW-0812">Transmembrane</keyword>
<protein>
    <submittedName>
        <fullName evidence="10">Transmembrane emp24 domain-containing protein 10</fullName>
    </submittedName>
</protein>
<evidence type="ECO:0000256" key="1">
    <source>
        <dbReference type="ARBA" id="ARBA00004479"/>
    </source>
</evidence>
<comment type="subcellular location">
    <subcellularLocation>
        <location evidence="1 7">Membrane</location>
        <topology evidence="1 7">Single-pass type I membrane protein</topology>
    </subcellularLocation>
</comment>
<feature type="chain" id="PRO_5043675795" evidence="8">
    <location>
        <begin position="24"/>
        <end position="227"/>
    </location>
</feature>
<feature type="domain" description="GOLD" evidence="9">
    <location>
        <begin position="33"/>
        <end position="126"/>
    </location>
</feature>
<comment type="similarity">
    <text evidence="2 7">Belongs to the EMP24/GP25L family.</text>
</comment>
<dbReference type="SMART" id="SM01190">
    <property type="entry name" value="EMP24_GP25L"/>
    <property type="match status" value="1"/>
</dbReference>
<keyword evidence="4 8" id="KW-0732">Signal</keyword>
<keyword evidence="5" id="KW-1133">Transmembrane helix</keyword>
<evidence type="ECO:0000256" key="4">
    <source>
        <dbReference type="ARBA" id="ARBA00022729"/>
    </source>
</evidence>
<feature type="signal peptide" evidence="8">
    <location>
        <begin position="1"/>
        <end position="23"/>
    </location>
</feature>
<evidence type="ECO:0000256" key="7">
    <source>
        <dbReference type="RuleBase" id="RU003827"/>
    </source>
</evidence>
<proteinExistence type="inferred from homology"/>
<sequence length="227" mass="25999">MEGVMGVLVFALLNLLALHRADALRFEIESGRTKCITEEIKKNSMSVGKYSVVGLTSEDQHITVRVTSPYVNRAGYVGHLHYAEEVESGNFAFTAMQQGDFLACFWLSKPYHNPPIRVTIDFEWKSGISSRDWKFVAKERNIIAMEKELMNMGDMVKSIHEEMAYLRERQDQFNFSFPSIRNDITLLPMFVLMAPSLIGTNETIICTNIEINSDAWQKYKLDTGRKK</sequence>
<organism evidence="10 11">
    <name type="scientific">Rhynchospora pubera</name>
    <dbReference type="NCBI Taxonomy" id="906938"/>
    <lineage>
        <taxon>Eukaryota</taxon>
        <taxon>Viridiplantae</taxon>
        <taxon>Streptophyta</taxon>
        <taxon>Embryophyta</taxon>
        <taxon>Tracheophyta</taxon>
        <taxon>Spermatophyta</taxon>
        <taxon>Magnoliopsida</taxon>
        <taxon>Liliopsida</taxon>
        <taxon>Poales</taxon>
        <taxon>Cyperaceae</taxon>
        <taxon>Cyperoideae</taxon>
        <taxon>Rhynchosporeae</taxon>
        <taxon>Rhynchospora</taxon>
    </lineage>
</organism>
<dbReference type="PROSITE" id="PS50866">
    <property type="entry name" value="GOLD"/>
    <property type="match status" value="1"/>
</dbReference>
<dbReference type="Pfam" id="PF01105">
    <property type="entry name" value="EMP24_GP25L"/>
    <property type="match status" value="1"/>
</dbReference>
<dbReference type="GO" id="GO:0016020">
    <property type="term" value="C:membrane"/>
    <property type="evidence" value="ECO:0007669"/>
    <property type="project" value="UniProtKB-SubCell"/>
</dbReference>
<dbReference type="PANTHER" id="PTHR22811">
    <property type="entry name" value="TRANSMEMBRANE EMP24 DOMAIN-CONTAINING PROTEIN"/>
    <property type="match status" value="1"/>
</dbReference>
<evidence type="ECO:0000313" key="11">
    <source>
        <dbReference type="Proteomes" id="UP001140206"/>
    </source>
</evidence>
<keyword evidence="6" id="KW-0472">Membrane</keyword>
<evidence type="ECO:0000259" key="9">
    <source>
        <dbReference type="PROSITE" id="PS50866"/>
    </source>
</evidence>
<evidence type="ECO:0000256" key="6">
    <source>
        <dbReference type="ARBA" id="ARBA00023136"/>
    </source>
</evidence>
<dbReference type="AlphaFoldDB" id="A0AAV8HAS6"/>
<dbReference type="InterPro" id="IPR009038">
    <property type="entry name" value="GOLD_dom"/>
</dbReference>
<dbReference type="InterPro" id="IPR015720">
    <property type="entry name" value="Emp24-like"/>
</dbReference>
<gene>
    <name evidence="10" type="ORF">LUZ62_027050</name>
</gene>
<evidence type="ECO:0000256" key="5">
    <source>
        <dbReference type="ARBA" id="ARBA00022989"/>
    </source>
</evidence>
<comment type="caution">
    <text evidence="10">The sequence shown here is derived from an EMBL/GenBank/DDBJ whole genome shotgun (WGS) entry which is preliminary data.</text>
</comment>